<keyword evidence="7" id="KW-1185">Reference proteome</keyword>
<reference evidence="6 7" key="1">
    <citation type="journal article" date="2019" name="Int. J. Syst. Evol. Microbiol.">
        <title>The Global Catalogue of Microorganisms (GCM) 10K type strain sequencing project: providing services to taxonomists for standard genome sequencing and annotation.</title>
        <authorList>
            <consortium name="The Broad Institute Genomics Platform"/>
            <consortium name="The Broad Institute Genome Sequencing Center for Infectious Disease"/>
            <person name="Wu L."/>
            <person name="Ma J."/>
        </authorList>
    </citation>
    <scope>NUCLEOTIDE SEQUENCE [LARGE SCALE GENOMIC DNA]</scope>
    <source>
        <strain evidence="6 7">JCM 14718</strain>
    </source>
</reference>
<dbReference type="EMBL" id="BAAANY010000003">
    <property type="protein sequence ID" value="GAA1662095.1"/>
    <property type="molecule type" value="Genomic_DNA"/>
</dbReference>
<comment type="caution">
    <text evidence="6">The sequence shown here is derived from an EMBL/GenBank/DDBJ whole genome shotgun (WGS) entry which is preliminary data.</text>
</comment>
<dbReference type="SUPFAM" id="SSF48256">
    <property type="entry name" value="Citrate synthase"/>
    <property type="match status" value="1"/>
</dbReference>
<dbReference type="RefSeq" id="WP_344307464.1">
    <property type="nucleotide sequence ID" value="NZ_BAAANY010000003.1"/>
</dbReference>
<organism evidence="6 7">
    <name type="scientific">Fodinicola feengrottensis</name>
    <dbReference type="NCBI Taxonomy" id="435914"/>
    <lineage>
        <taxon>Bacteria</taxon>
        <taxon>Bacillati</taxon>
        <taxon>Actinomycetota</taxon>
        <taxon>Actinomycetes</taxon>
        <taxon>Mycobacteriales</taxon>
        <taxon>Fodinicola</taxon>
    </lineage>
</organism>
<evidence type="ECO:0000313" key="6">
    <source>
        <dbReference type="EMBL" id="GAA1662095.1"/>
    </source>
</evidence>
<comment type="similarity">
    <text evidence="2">Belongs to the citrate synthase family.</text>
</comment>
<dbReference type="InterPro" id="IPR002020">
    <property type="entry name" value="Citrate_synthase"/>
</dbReference>
<evidence type="ECO:0000256" key="4">
    <source>
        <dbReference type="ARBA" id="ARBA00022679"/>
    </source>
</evidence>
<dbReference type="SUPFAM" id="SSF46955">
    <property type="entry name" value="Putative DNA-binding domain"/>
    <property type="match status" value="1"/>
</dbReference>
<dbReference type="InterPro" id="IPR010093">
    <property type="entry name" value="SinI_DNA-bd"/>
</dbReference>
<dbReference type="Gene3D" id="1.10.230.10">
    <property type="entry name" value="Cytochrome P450-Terp, domain 2"/>
    <property type="match status" value="1"/>
</dbReference>
<comment type="pathway">
    <text evidence="1">Carbohydrate metabolism; tricarboxylic acid cycle.</text>
</comment>
<evidence type="ECO:0000259" key="5">
    <source>
        <dbReference type="PROSITE" id="PS50937"/>
    </source>
</evidence>
<sequence length="395" mass="42189">MDGYLSTEQVARRLGVKAETVYAYVSRGLLTSLRTSGQRGSRFAADEVERLAEHGRDARAVGVVERIRTSLTLLDRDTLYYRGLQVTELAREHPVEAVASWLWTADFAAAEPFPVVPEQVAAAVRATAGLPADARSVDRIRLIVATLGALDPLRFDLSATASVRTARSLLGSVVAALPPAEPRPAHDFAAAVWSRLTRHPAHPACVAILRAALILLADHDLAVSTLAVRVAASGRANLYAALSAGLGAFDGQLHGTASTLAYKFLADALTDPMTALSDRLRLGGPLPGFGHRVYAHRDPRAEMLLDMLAGLRHPSAVAVSSAVNEIRTAQPETFANVDLALAAVMHAFDMSADAGEAIFALSRLIGWTAHAMEEYAEEPLRFRPSGIYVGPMPPA</sequence>
<dbReference type="NCBIfam" id="TIGR01764">
    <property type="entry name" value="excise"/>
    <property type="match status" value="1"/>
</dbReference>
<name>A0ABN2FYF3_9ACTN</name>
<feature type="domain" description="HTH merR-type" evidence="5">
    <location>
        <begin position="4"/>
        <end position="37"/>
    </location>
</feature>
<dbReference type="InterPro" id="IPR016142">
    <property type="entry name" value="Citrate_synth-like_lrg_a-sub"/>
</dbReference>
<gene>
    <name evidence="6" type="ORF">GCM10009765_09450</name>
</gene>
<dbReference type="Gene3D" id="1.10.1660.10">
    <property type="match status" value="1"/>
</dbReference>
<keyword evidence="4" id="KW-0808">Transferase</keyword>
<dbReference type="Pfam" id="PF00285">
    <property type="entry name" value="Citrate_synt"/>
    <property type="match status" value="1"/>
</dbReference>
<evidence type="ECO:0000256" key="1">
    <source>
        <dbReference type="ARBA" id="ARBA00005163"/>
    </source>
</evidence>
<dbReference type="InterPro" id="IPR036969">
    <property type="entry name" value="Citrate_synthase_sf"/>
</dbReference>
<dbReference type="EC" id="2.3.3.16" evidence="3"/>
<evidence type="ECO:0000256" key="2">
    <source>
        <dbReference type="ARBA" id="ARBA00010566"/>
    </source>
</evidence>
<dbReference type="PANTHER" id="PTHR11739:SF4">
    <property type="entry name" value="CITRATE SYNTHASE, PEROXISOMAL"/>
    <property type="match status" value="1"/>
</dbReference>
<dbReference type="Pfam" id="PF12728">
    <property type="entry name" value="HTH_17"/>
    <property type="match status" value="1"/>
</dbReference>
<dbReference type="InterPro" id="IPR016143">
    <property type="entry name" value="Citrate_synth-like_sm_a-sub"/>
</dbReference>
<dbReference type="PRINTS" id="PR00143">
    <property type="entry name" value="CITRTSNTHASE"/>
</dbReference>
<evidence type="ECO:0000313" key="7">
    <source>
        <dbReference type="Proteomes" id="UP001500618"/>
    </source>
</evidence>
<evidence type="ECO:0000256" key="3">
    <source>
        <dbReference type="ARBA" id="ARBA00012972"/>
    </source>
</evidence>
<dbReference type="Gene3D" id="1.10.580.10">
    <property type="entry name" value="Citrate Synthase, domain 1"/>
    <property type="match status" value="1"/>
</dbReference>
<dbReference type="Proteomes" id="UP001500618">
    <property type="component" value="Unassembled WGS sequence"/>
</dbReference>
<dbReference type="PROSITE" id="PS50937">
    <property type="entry name" value="HTH_MERR_2"/>
    <property type="match status" value="1"/>
</dbReference>
<dbReference type="PANTHER" id="PTHR11739">
    <property type="entry name" value="CITRATE SYNTHASE"/>
    <property type="match status" value="1"/>
</dbReference>
<protein>
    <recommendedName>
        <fullName evidence="3">citrate synthase (unknown stereospecificity)</fullName>
        <ecNumber evidence="3">2.3.3.16</ecNumber>
    </recommendedName>
</protein>
<accession>A0ABN2FYF3</accession>
<dbReference type="InterPro" id="IPR000551">
    <property type="entry name" value="MerR-type_HTH_dom"/>
</dbReference>
<dbReference type="InterPro" id="IPR041657">
    <property type="entry name" value="HTH_17"/>
</dbReference>
<proteinExistence type="inferred from homology"/>
<dbReference type="InterPro" id="IPR009061">
    <property type="entry name" value="DNA-bd_dom_put_sf"/>
</dbReference>